<dbReference type="InterPro" id="IPR023841">
    <property type="entry name" value="BshB2"/>
</dbReference>
<dbReference type="AlphaFoldDB" id="A0A1N6R455"/>
<dbReference type="EMBL" id="FTLX01000002">
    <property type="protein sequence ID" value="SIQ23599.1"/>
    <property type="molecule type" value="Genomic_DNA"/>
</dbReference>
<comment type="cofactor">
    <cofactor evidence="1">
        <name>Zn(2+)</name>
        <dbReference type="ChEBI" id="CHEBI:29105"/>
    </cofactor>
</comment>
<dbReference type="Gene3D" id="3.40.50.10320">
    <property type="entry name" value="LmbE-like"/>
    <property type="match status" value="1"/>
</dbReference>
<evidence type="ECO:0000256" key="1">
    <source>
        <dbReference type="ARBA" id="ARBA00001947"/>
    </source>
</evidence>
<accession>A0A1N6R455</accession>
<dbReference type="Proteomes" id="UP000186385">
    <property type="component" value="Unassembled WGS sequence"/>
</dbReference>
<gene>
    <name evidence="2" type="ORF">SAMN05443094_1027</name>
</gene>
<evidence type="ECO:0000313" key="3">
    <source>
        <dbReference type="Proteomes" id="UP000186385"/>
    </source>
</evidence>
<dbReference type="InterPro" id="IPR024078">
    <property type="entry name" value="LmbE-like_dom_sf"/>
</dbReference>
<protein>
    <submittedName>
        <fullName evidence="2">Bacillithiol biosynthesis deacetylase BshB2</fullName>
    </submittedName>
</protein>
<proteinExistence type="predicted"/>
<dbReference type="PANTHER" id="PTHR12993">
    <property type="entry name" value="N-ACETYLGLUCOSAMINYL-PHOSPHATIDYLINOSITOL DE-N-ACETYLASE-RELATED"/>
    <property type="match status" value="1"/>
</dbReference>
<reference evidence="2 3" key="1">
    <citation type="submission" date="2017-01" db="EMBL/GenBank/DDBJ databases">
        <authorList>
            <person name="Mah S.A."/>
            <person name="Swanson W.J."/>
            <person name="Moy G.W."/>
            <person name="Vacquier V.D."/>
        </authorList>
    </citation>
    <scope>NUCLEOTIDE SEQUENCE [LARGE SCALE GENOMIC DNA]</scope>
    <source>
        <strain evidence="2 3">NIO-1016</strain>
    </source>
</reference>
<dbReference type="GO" id="GO:0016811">
    <property type="term" value="F:hydrolase activity, acting on carbon-nitrogen (but not peptide) bonds, in linear amides"/>
    <property type="evidence" value="ECO:0007669"/>
    <property type="project" value="TreeGrafter"/>
</dbReference>
<dbReference type="SUPFAM" id="SSF102588">
    <property type="entry name" value="LmbE-like"/>
    <property type="match status" value="1"/>
</dbReference>
<sequence length="238" mass="27204">MTETMEIEQERHVLVIFPHPDDEAFGVSGTIAVHTERKTPVTYACLTLGEMGRNLGNPPFATRESLPDIRKAELQKAAEAIGIQDLRMMGLRDKTLEFEEDQKMMDLVTDLITELNPSLIISFYPGYSVHPDHEATARAVVRAVRAMAPDKRPKLHCVAFANNTLEEIGEADIRYDIQHVYEKKMNAMKAHISQTIWMLKELESGVASEGSELHDRFNYEHFWTYTFDEKDKVSHIKN</sequence>
<organism evidence="2 3">
    <name type="scientific">Domibacillus enclensis</name>
    <dbReference type="NCBI Taxonomy" id="1017273"/>
    <lineage>
        <taxon>Bacteria</taxon>
        <taxon>Bacillati</taxon>
        <taxon>Bacillota</taxon>
        <taxon>Bacilli</taxon>
        <taxon>Bacillales</taxon>
        <taxon>Bacillaceae</taxon>
        <taxon>Domibacillus</taxon>
    </lineage>
</organism>
<dbReference type="PANTHER" id="PTHR12993:SF27">
    <property type="entry name" value="N-ACETYL-ALPHA-D-GLUCOSAMINYL L-MALATE DEACETYLASE 2-RELATED"/>
    <property type="match status" value="1"/>
</dbReference>
<dbReference type="Pfam" id="PF02585">
    <property type="entry name" value="PIG-L"/>
    <property type="match status" value="1"/>
</dbReference>
<name>A0A1N6R455_9BACI</name>
<evidence type="ECO:0000313" key="2">
    <source>
        <dbReference type="EMBL" id="SIQ23599.1"/>
    </source>
</evidence>
<dbReference type="InterPro" id="IPR003737">
    <property type="entry name" value="GlcNAc_PI_deacetylase-related"/>
</dbReference>
<dbReference type="NCBIfam" id="TIGR04000">
    <property type="entry name" value="thiol_BshB2"/>
    <property type="match status" value="1"/>
</dbReference>
<dbReference type="STRING" id="1017273.SAMN05443094_1027"/>